<dbReference type="InterPro" id="IPR022521">
    <property type="entry name" value="Rv3660c"/>
</dbReference>
<evidence type="ECO:0000259" key="2">
    <source>
        <dbReference type="Pfam" id="PF26563"/>
    </source>
</evidence>
<feature type="region of interest" description="Disordered" evidence="1">
    <location>
        <begin position="318"/>
        <end position="363"/>
    </location>
</feature>
<name>A0ABT0JS04_9ACTN</name>
<accession>A0ABT0JS04</accession>
<evidence type="ECO:0000313" key="3">
    <source>
        <dbReference type="EMBL" id="MCK9874322.1"/>
    </source>
</evidence>
<dbReference type="Gene3D" id="3.40.50.300">
    <property type="entry name" value="P-loop containing nucleotide triphosphate hydrolases"/>
    <property type="match status" value="1"/>
</dbReference>
<proteinExistence type="predicted"/>
<dbReference type="RefSeq" id="WP_248823004.1">
    <property type="nucleotide sequence ID" value="NZ_JALKFT010000001.1"/>
</dbReference>
<sequence>MSPALPPPTATPPPARTPPPTGPAPSDHGTGGQPHRPLLVTGQPELLERLLRLTDAAAVEPTVALDPSTVRQGWVSAPLVVVGMDRAAACLSAGLPPRPRLVLIGDRTANKRVWEYGADLGADHVLFLPAAAGWLTAAFAEFCDADRTPCATIGVVAGRRGSGSSTLSVALALAALRNDLRTMLIDADPRGGGLEPGFTCLIPAVRDGGGKLGIGPGVGLPAGGEHRGELSVITWDEQAGPELSSLAMTDLLATAHATSDLAVVDLPWQPDDAAAVAAAACRTVLLLVRANPQSVMTARRVATAISQHCADVRAVIRLDGTPPPGAAPSDAGSSDAGSSDAGSHASASGRPPAQPQTPEQVGRALGVPVAGVLAGVPSAFDDQLLNALGLLDVRSAGGSGSGARP</sequence>
<dbReference type="Proteomes" id="UP001201873">
    <property type="component" value="Unassembled WGS sequence"/>
</dbReference>
<dbReference type="SUPFAM" id="SSF52540">
    <property type="entry name" value="P-loop containing nucleoside triphosphate hydrolases"/>
    <property type="match status" value="1"/>
</dbReference>
<feature type="region of interest" description="Disordered" evidence="1">
    <location>
        <begin position="1"/>
        <end position="39"/>
    </location>
</feature>
<protein>
    <recommendedName>
        <fullName evidence="2">Rv3660c-like CheY-like N-terminal domain-containing protein</fullName>
    </recommendedName>
</protein>
<dbReference type="NCBIfam" id="TIGR03815">
    <property type="entry name" value="CpaE_hom_Actino"/>
    <property type="match status" value="1"/>
</dbReference>
<evidence type="ECO:0000313" key="4">
    <source>
        <dbReference type="Proteomes" id="UP001201873"/>
    </source>
</evidence>
<feature type="domain" description="Rv3660c-like CheY-like N-terminal" evidence="2">
    <location>
        <begin position="40"/>
        <end position="144"/>
    </location>
</feature>
<dbReference type="EMBL" id="JALKFT010000001">
    <property type="protein sequence ID" value="MCK9874322.1"/>
    <property type="molecule type" value="Genomic_DNA"/>
</dbReference>
<organism evidence="3 4">
    <name type="scientific">Frankia umida</name>
    <dbReference type="NCBI Taxonomy" id="573489"/>
    <lineage>
        <taxon>Bacteria</taxon>
        <taxon>Bacillati</taxon>
        <taxon>Actinomycetota</taxon>
        <taxon>Actinomycetes</taxon>
        <taxon>Frankiales</taxon>
        <taxon>Frankiaceae</taxon>
        <taxon>Frankia</taxon>
    </lineage>
</organism>
<comment type="caution">
    <text evidence="3">The sequence shown here is derived from an EMBL/GenBank/DDBJ whole genome shotgun (WGS) entry which is preliminary data.</text>
</comment>
<feature type="compositionally biased region" description="Pro residues" evidence="1">
    <location>
        <begin position="1"/>
        <end position="23"/>
    </location>
</feature>
<dbReference type="InterPro" id="IPR059050">
    <property type="entry name" value="Rv3660c_N"/>
</dbReference>
<feature type="compositionally biased region" description="Low complexity" evidence="1">
    <location>
        <begin position="327"/>
        <end position="349"/>
    </location>
</feature>
<dbReference type="Pfam" id="PF26563">
    <property type="entry name" value="Rv3660c_N"/>
    <property type="match status" value="1"/>
</dbReference>
<dbReference type="InterPro" id="IPR027417">
    <property type="entry name" value="P-loop_NTPase"/>
</dbReference>
<gene>
    <name evidence="3" type="ORF">MXD59_00735</name>
</gene>
<reference evidence="3 4" key="1">
    <citation type="submission" date="2022-04" db="EMBL/GenBank/DDBJ databases">
        <title>Genome diversity in the genus Frankia.</title>
        <authorList>
            <person name="Carlos-Shanley C."/>
            <person name="Hahn D."/>
        </authorList>
    </citation>
    <scope>NUCLEOTIDE SEQUENCE [LARGE SCALE GENOMIC DNA]</scope>
    <source>
        <strain evidence="3 4">Ag45/Mut15</strain>
    </source>
</reference>
<evidence type="ECO:0000256" key="1">
    <source>
        <dbReference type="SAM" id="MobiDB-lite"/>
    </source>
</evidence>
<keyword evidence="4" id="KW-1185">Reference proteome</keyword>